<keyword evidence="1" id="KW-1133">Transmembrane helix</keyword>
<keyword evidence="1" id="KW-0812">Transmembrane</keyword>
<protein>
    <submittedName>
        <fullName evidence="2">Uncharacterized protein</fullName>
    </submittedName>
</protein>
<proteinExistence type="predicted"/>
<dbReference type="AlphaFoldDB" id="A0A0A9BKD5"/>
<name>A0A0A9BKD5_ARUDO</name>
<reference evidence="2" key="1">
    <citation type="submission" date="2014-09" db="EMBL/GenBank/DDBJ databases">
        <authorList>
            <person name="Magalhaes I.L.F."/>
            <person name="Oliveira U."/>
            <person name="Santos F.R."/>
            <person name="Vidigal T.H.D.A."/>
            <person name="Brescovit A.D."/>
            <person name="Santos A.J."/>
        </authorList>
    </citation>
    <scope>NUCLEOTIDE SEQUENCE</scope>
    <source>
        <tissue evidence="2">Shoot tissue taken approximately 20 cm above the soil surface</tissue>
    </source>
</reference>
<feature type="transmembrane region" description="Helical" evidence="1">
    <location>
        <begin position="6"/>
        <end position="24"/>
    </location>
</feature>
<sequence length="27" mass="3158">MAPRCPARGCGVALVLMAWWWWGVRRK</sequence>
<accession>A0A0A9BKD5</accession>
<keyword evidence="1" id="KW-0472">Membrane</keyword>
<evidence type="ECO:0000313" key="2">
    <source>
        <dbReference type="EMBL" id="JAD61660.1"/>
    </source>
</evidence>
<reference evidence="2" key="2">
    <citation type="journal article" date="2015" name="Data Brief">
        <title>Shoot transcriptome of the giant reed, Arundo donax.</title>
        <authorList>
            <person name="Barrero R.A."/>
            <person name="Guerrero F.D."/>
            <person name="Moolhuijzen P."/>
            <person name="Goolsby J.A."/>
            <person name="Tidwell J."/>
            <person name="Bellgard S.E."/>
            <person name="Bellgard M.I."/>
        </authorList>
    </citation>
    <scope>NUCLEOTIDE SEQUENCE</scope>
    <source>
        <tissue evidence="2">Shoot tissue taken approximately 20 cm above the soil surface</tissue>
    </source>
</reference>
<dbReference type="EMBL" id="GBRH01236235">
    <property type="protein sequence ID" value="JAD61660.1"/>
    <property type="molecule type" value="Transcribed_RNA"/>
</dbReference>
<evidence type="ECO:0000256" key="1">
    <source>
        <dbReference type="SAM" id="Phobius"/>
    </source>
</evidence>
<organism evidence="2">
    <name type="scientific">Arundo donax</name>
    <name type="common">Giant reed</name>
    <name type="synonym">Donax arundinaceus</name>
    <dbReference type="NCBI Taxonomy" id="35708"/>
    <lineage>
        <taxon>Eukaryota</taxon>
        <taxon>Viridiplantae</taxon>
        <taxon>Streptophyta</taxon>
        <taxon>Embryophyta</taxon>
        <taxon>Tracheophyta</taxon>
        <taxon>Spermatophyta</taxon>
        <taxon>Magnoliopsida</taxon>
        <taxon>Liliopsida</taxon>
        <taxon>Poales</taxon>
        <taxon>Poaceae</taxon>
        <taxon>PACMAD clade</taxon>
        <taxon>Arundinoideae</taxon>
        <taxon>Arundineae</taxon>
        <taxon>Arundo</taxon>
    </lineage>
</organism>